<reference evidence="1" key="1">
    <citation type="submission" date="2021-03" db="EMBL/GenBank/DDBJ databases">
        <title>Revisited historic fungal species revealed as producer of novel bioactive compounds through whole genome sequencing and comparative genomics.</title>
        <authorList>
            <person name="Vignolle G.A."/>
            <person name="Hochenegger N."/>
            <person name="Mach R.L."/>
            <person name="Mach-Aigner A.R."/>
            <person name="Javad Rahimi M."/>
            <person name="Salim K.A."/>
            <person name="Chan C.M."/>
            <person name="Lim L.B.L."/>
            <person name="Cai F."/>
            <person name="Druzhinina I.S."/>
            <person name="U'Ren J.M."/>
            <person name="Derntl C."/>
        </authorList>
    </citation>
    <scope>NUCLEOTIDE SEQUENCE</scope>
    <source>
        <strain evidence="1">TUCIM 5799</strain>
    </source>
</reference>
<name>A0A9P9WMW4_9PEZI</name>
<dbReference type="Proteomes" id="UP000829685">
    <property type="component" value="Unassembled WGS sequence"/>
</dbReference>
<comment type="caution">
    <text evidence="1">The sequence shown here is derived from an EMBL/GenBank/DDBJ whole genome shotgun (WGS) entry which is preliminary data.</text>
</comment>
<evidence type="ECO:0000313" key="1">
    <source>
        <dbReference type="EMBL" id="KAI1871645.1"/>
    </source>
</evidence>
<gene>
    <name evidence="1" type="ORF">JX265_005631</name>
</gene>
<sequence length="237" mass="26510">MSYVLGRAMFSCRHIEDTTAPSVKHLQDRFRCDFAFADKQLYVGKVPRVCSTCMPMAAALAQAAHHPVKPVTDSLEPELNLAETWRLKWHAGAQKEVQRADESLEGEYALLLSLLAQHYPDLTGIDDVVIRRVNSALKIEGYTVGQLKEHDRMSDEERDNAMTTVAQHLNMCHKMKPTKNIVVPDATGIGRNSLEIKGAMIKDLRHQIRAVPKAVYCHSGRTVPDSIRLKKGSKPSL</sequence>
<keyword evidence="2" id="KW-1185">Reference proteome</keyword>
<dbReference type="EMBL" id="JAFIMR010000012">
    <property type="protein sequence ID" value="KAI1871645.1"/>
    <property type="molecule type" value="Genomic_DNA"/>
</dbReference>
<accession>A0A9P9WMW4</accession>
<proteinExistence type="predicted"/>
<evidence type="ECO:0000313" key="2">
    <source>
        <dbReference type="Proteomes" id="UP000829685"/>
    </source>
</evidence>
<protein>
    <submittedName>
        <fullName evidence="1">Uncharacterized protein</fullName>
    </submittedName>
</protein>
<organism evidence="1 2">
    <name type="scientific">Neoarthrinium moseri</name>
    <dbReference type="NCBI Taxonomy" id="1658444"/>
    <lineage>
        <taxon>Eukaryota</taxon>
        <taxon>Fungi</taxon>
        <taxon>Dikarya</taxon>
        <taxon>Ascomycota</taxon>
        <taxon>Pezizomycotina</taxon>
        <taxon>Sordariomycetes</taxon>
        <taxon>Xylariomycetidae</taxon>
        <taxon>Amphisphaeriales</taxon>
        <taxon>Apiosporaceae</taxon>
        <taxon>Neoarthrinium</taxon>
    </lineage>
</organism>
<dbReference type="AlphaFoldDB" id="A0A9P9WMW4"/>